<comment type="caution">
    <text evidence="2">The sequence shown here is derived from an EMBL/GenBank/DDBJ whole genome shotgun (WGS) entry which is preliminary data.</text>
</comment>
<feature type="compositionally biased region" description="Low complexity" evidence="1">
    <location>
        <begin position="238"/>
        <end position="249"/>
    </location>
</feature>
<evidence type="ECO:0008006" key="4">
    <source>
        <dbReference type="Google" id="ProtNLM"/>
    </source>
</evidence>
<dbReference type="InterPro" id="IPR036163">
    <property type="entry name" value="HMA_dom_sf"/>
</dbReference>
<organism evidence="2 3">
    <name type="scientific">Forsythia ovata</name>
    <dbReference type="NCBI Taxonomy" id="205694"/>
    <lineage>
        <taxon>Eukaryota</taxon>
        <taxon>Viridiplantae</taxon>
        <taxon>Streptophyta</taxon>
        <taxon>Embryophyta</taxon>
        <taxon>Tracheophyta</taxon>
        <taxon>Spermatophyta</taxon>
        <taxon>Magnoliopsida</taxon>
        <taxon>eudicotyledons</taxon>
        <taxon>Gunneridae</taxon>
        <taxon>Pentapetalae</taxon>
        <taxon>asterids</taxon>
        <taxon>lamiids</taxon>
        <taxon>Lamiales</taxon>
        <taxon>Oleaceae</taxon>
        <taxon>Forsythieae</taxon>
        <taxon>Forsythia</taxon>
    </lineage>
</organism>
<dbReference type="SUPFAM" id="SSF55008">
    <property type="entry name" value="HMA, heavy metal-associated domain"/>
    <property type="match status" value="1"/>
</dbReference>
<dbReference type="InterPro" id="IPR036397">
    <property type="entry name" value="RNaseH_sf"/>
</dbReference>
<dbReference type="InterPro" id="IPR012337">
    <property type="entry name" value="RNaseH-like_sf"/>
</dbReference>
<dbReference type="Gene3D" id="3.30.420.10">
    <property type="entry name" value="Ribonuclease H-like superfamily/Ribonuclease H"/>
    <property type="match status" value="1"/>
</dbReference>
<dbReference type="Proteomes" id="UP001604277">
    <property type="component" value="Unassembled WGS sequence"/>
</dbReference>
<dbReference type="AlphaFoldDB" id="A0ABD1UV01"/>
<dbReference type="PANTHER" id="PTHR35756:SF1">
    <property type="entry name" value="OS05G0337400 PROTEIN"/>
    <property type="match status" value="1"/>
</dbReference>
<dbReference type="Gene3D" id="3.30.70.100">
    <property type="match status" value="1"/>
</dbReference>
<protein>
    <recommendedName>
        <fullName evidence="4">RNase H type-1 domain-containing protein</fullName>
    </recommendedName>
</protein>
<proteinExistence type="predicted"/>
<evidence type="ECO:0000313" key="2">
    <source>
        <dbReference type="EMBL" id="KAL2528895.1"/>
    </source>
</evidence>
<reference evidence="3" key="1">
    <citation type="submission" date="2024-07" db="EMBL/GenBank/DDBJ databases">
        <title>Two chromosome-level genome assemblies of Korean endemic species Abeliophyllum distichum and Forsythia ovata (Oleaceae).</title>
        <authorList>
            <person name="Jang H."/>
        </authorList>
    </citation>
    <scope>NUCLEOTIDE SEQUENCE [LARGE SCALE GENOMIC DNA]</scope>
</reference>
<dbReference type="SUPFAM" id="SSF53098">
    <property type="entry name" value="Ribonuclease H-like"/>
    <property type="match status" value="1"/>
</dbReference>
<dbReference type="PANTHER" id="PTHR35756">
    <property type="entry name" value="OS05G0337400 PROTEIN"/>
    <property type="match status" value="1"/>
</dbReference>
<evidence type="ECO:0000313" key="3">
    <source>
        <dbReference type="Proteomes" id="UP001604277"/>
    </source>
</evidence>
<sequence length="356" mass="38500">MGDEKDAFYIVRRGNTVGVYKSLSDLQAVLRSSANDPLVSVFKGYGFSREAEEYLSSHGLKNAIYSVDARDVQDDLFGQLVTCPFRHPNSSKDKAVGKNYPEKRPQEIVGSASFPDSSQQKHAKLDSFLQVPPVSSFCSSCVLEFDGASKGNPGLAGAGAVLRAADGSMIQGLWKTKNQNMAELCKVAKELKDQFLSFQISHIERDFNTDADAQANLGRRFLRPTKIRAVAEEEETLVPEAEAQQETEASPPPAAATPDQTVSVPVSTSDVLTMLFQAEGAMTDSAIPTVTKALEEVEGVTDLKVRIIEGIASVELTKQTTVQATGVASNLVEIIQGSGFKLQTLNLSFQDEEDIS</sequence>
<accession>A0ABD1UV01</accession>
<keyword evidence="3" id="KW-1185">Reference proteome</keyword>
<dbReference type="EMBL" id="JBFOLJ010000006">
    <property type="protein sequence ID" value="KAL2528895.1"/>
    <property type="molecule type" value="Genomic_DNA"/>
</dbReference>
<feature type="region of interest" description="Disordered" evidence="1">
    <location>
        <begin position="234"/>
        <end position="262"/>
    </location>
</feature>
<evidence type="ECO:0000256" key="1">
    <source>
        <dbReference type="SAM" id="MobiDB-lite"/>
    </source>
</evidence>
<gene>
    <name evidence="2" type="ORF">Fot_21496</name>
</gene>
<name>A0ABD1UV01_9LAMI</name>